<evidence type="ECO:0008006" key="3">
    <source>
        <dbReference type="Google" id="ProtNLM"/>
    </source>
</evidence>
<gene>
    <name evidence="1" type="ORF">Pan181_10810</name>
</gene>
<dbReference type="Gene3D" id="1.50.10.20">
    <property type="match status" value="1"/>
</dbReference>
<evidence type="ECO:0000313" key="1">
    <source>
        <dbReference type="EMBL" id="QDU54896.1"/>
    </source>
</evidence>
<keyword evidence="2" id="KW-1185">Reference proteome</keyword>
<dbReference type="EMBL" id="CP036278">
    <property type="protein sequence ID" value="QDU54896.1"/>
    <property type="molecule type" value="Genomic_DNA"/>
</dbReference>
<dbReference type="RefSeq" id="WP_145245826.1">
    <property type="nucleotide sequence ID" value="NZ_CP036278.1"/>
</dbReference>
<sequence length="291" mass="31494">MNSIAAKLEKLVPGGYMPGSAPMTEPTAWGALALHTAGRQQAAAQAAAWLCDAQHYNGMVPATADGDAPGWTTSLATLAWREINAELYSEQLDRGIHWLLESKGKPNPQSEHVGHDTTLVGWSWAANTHSWLEPTAFATMALVAAGENQHPRTREAVRLMVDRLLPGGGANYGNTRILDQTLLPHLQPSSIVMWALAAQGSDDPRVERTLEYIEHELHRPTGCASMAYAIIALTAWNRRPADADKRILDAYNRLGTQDNCYKLSLLLLASNEQPLFAAQSLAARATSAGIA</sequence>
<dbReference type="Proteomes" id="UP000315750">
    <property type="component" value="Chromosome"/>
</dbReference>
<dbReference type="KEGG" id="amuc:Pan181_10810"/>
<accession>A0A518AJM7</accession>
<protein>
    <recommendedName>
        <fullName evidence="3">Prenyltransferase and squalene oxidase repeat protein</fullName>
    </recommendedName>
</protein>
<organism evidence="1 2">
    <name type="scientific">Aeoliella mucimassa</name>
    <dbReference type="NCBI Taxonomy" id="2527972"/>
    <lineage>
        <taxon>Bacteria</taxon>
        <taxon>Pseudomonadati</taxon>
        <taxon>Planctomycetota</taxon>
        <taxon>Planctomycetia</taxon>
        <taxon>Pirellulales</taxon>
        <taxon>Lacipirellulaceae</taxon>
        <taxon>Aeoliella</taxon>
    </lineage>
</organism>
<dbReference type="SUPFAM" id="SSF48239">
    <property type="entry name" value="Terpenoid cyclases/Protein prenyltransferases"/>
    <property type="match status" value="1"/>
</dbReference>
<reference evidence="1 2" key="1">
    <citation type="submission" date="2019-02" db="EMBL/GenBank/DDBJ databases">
        <title>Deep-cultivation of Planctomycetes and their phenomic and genomic characterization uncovers novel biology.</title>
        <authorList>
            <person name="Wiegand S."/>
            <person name="Jogler M."/>
            <person name="Boedeker C."/>
            <person name="Pinto D."/>
            <person name="Vollmers J."/>
            <person name="Rivas-Marin E."/>
            <person name="Kohn T."/>
            <person name="Peeters S.H."/>
            <person name="Heuer A."/>
            <person name="Rast P."/>
            <person name="Oberbeckmann S."/>
            <person name="Bunk B."/>
            <person name="Jeske O."/>
            <person name="Meyerdierks A."/>
            <person name="Storesund J.E."/>
            <person name="Kallscheuer N."/>
            <person name="Luecker S."/>
            <person name="Lage O.M."/>
            <person name="Pohl T."/>
            <person name="Merkel B.J."/>
            <person name="Hornburger P."/>
            <person name="Mueller R.-W."/>
            <person name="Bruemmer F."/>
            <person name="Labrenz M."/>
            <person name="Spormann A.M."/>
            <person name="Op den Camp H."/>
            <person name="Overmann J."/>
            <person name="Amann R."/>
            <person name="Jetten M.S.M."/>
            <person name="Mascher T."/>
            <person name="Medema M.H."/>
            <person name="Devos D.P."/>
            <person name="Kaster A.-K."/>
            <person name="Ovreas L."/>
            <person name="Rohde M."/>
            <person name="Galperin M.Y."/>
            <person name="Jogler C."/>
        </authorList>
    </citation>
    <scope>NUCLEOTIDE SEQUENCE [LARGE SCALE GENOMIC DNA]</scope>
    <source>
        <strain evidence="1 2">Pan181</strain>
    </source>
</reference>
<dbReference type="OrthoDB" id="5451915at2"/>
<dbReference type="AlphaFoldDB" id="A0A518AJM7"/>
<dbReference type="InterPro" id="IPR008930">
    <property type="entry name" value="Terpenoid_cyclase/PrenylTrfase"/>
</dbReference>
<evidence type="ECO:0000313" key="2">
    <source>
        <dbReference type="Proteomes" id="UP000315750"/>
    </source>
</evidence>
<name>A0A518AJM7_9BACT</name>
<proteinExistence type="predicted"/>